<proteinExistence type="predicted"/>
<dbReference type="InterPro" id="IPR023186">
    <property type="entry name" value="IUNH"/>
</dbReference>
<dbReference type="Pfam" id="PF01156">
    <property type="entry name" value="IU_nuc_hydro"/>
    <property type="match status" value="1"/>
</dbReference>
<dbReference type="PANTHER" id="PTHR12304:SF4">
    <property type="entry name" value="URIDINE NUCLEOSIDASE"/>
    <property type="match status" value="1"/>
</dbReference>
<evidence type="ECO:0000256" key="2">
    <source>
        <dbReference type="ARBA" id="ARBA00023295"/>
    </source>
</evidence>
<dbReference type="STRING" id="756272.Plabr_0020"/>
<gene>
    <name evidence="4" type="ordered locus">Plabr_0020</name>
</gene>
<reference evidence="5" key="1">
    <citation type="submission" date="2011-02" db="EMBL/GenBank/DDBJ databases">
        <title>The complete genome of Planctomyces brasiliensis DSM 5305.</title>
        <authorList>
            <person name="Lucas S."/>
            <person name="Copeland A."/>
            <person name="Lapidus A."/>
            <person name="Bruce D."/>
            <person name="Goodwin L."/>
            <person name="Pitluck S."/>
            <person name="Kyrpides N."/>
            <person name="Mavromatis K."/>
            <person name="Pagani I."/>
            <person name="Ivanova N."/>
            <person name="Ovchinnikova G."/>
            <person name="Lu M."/>
            <person name="Detter J.C."/>
            <person name="Han C."/>
            <person name="Land M."/>
            <person name="Hauser L."/>
            <person name="Markowitz V."/>
            <person name="Cheng J.-F."/>
            <person name="Hugenholtz P."/>
            <person name="Woyke T."/>
            <person name="Wu D."/>
            <person name="Tindall B."/>
            <person name="Pomrenke H.G."/>
            <person name="Brambilla E."/>
            <person name="Klenk H.-P."/>
            <person name="Eisen J.A."/>
        </authorList>
    </citation>
    <scope>NUCLEOTIDE SEQUENCE [LARGE SCALE GENOMIC DNA]</scope>
    <source>
        <strain evidence="5">ATCC 49424 / DSM 5305 / JCM 21570 / NBRC 103401 / IFAM 1448</strain>
    </source>
</reference>
<dbReference type="OrthoDB" id="9797882at2"/>
<dbReference type="GO" id="GO:0005829">
    <property type="term" value="C:cytosol"/>
    <property type="evidence" value="ECO:0007669"/>
    <property type="project" value="TreeGrafter"/>
</dbReference>
<dbReference type="KEGG" id="pbs:Plabr_0020"/>
<dbReference type="AlphaFoldDB" id="F0SLG9"/>
<dbReference type="GO" id="GO:0006152">
    <property type="term" value="P:purine nucleoside catabolic process"/>
    <property type="evidence" value="ECO:0007669"/>
    <property type="project" value="TreeGrafter"/>
</dbReference>
<dbReference type="SUPFAM" id="SSF53590">
    <property type="entry name" value="Nucleoside hydrolase"/>
    <property type="match status" value="1"/>
</dbReference>
<dbReference type="InterPro" id="IPR036452">
    <property type="entry name" value="Ribo_hydro-like"/>
</dbReference>
<evidence type="ECO:0000256" key="1">
    <source>
        <dbReference type="ARBA" id="ARBA00022801"/>
    </source>
</evidence>
<sequence>MNGPAKHKLIIDADPGIVDALAISLALLDPEIDLLAVTATPGVVGGQQANLNMQTIVNRLDPPKYPRIGSCEAQVTAPIPSIRDVPTTLLSGETGLGDCPTTAVSLASPHPSPKVLGDIVRTMPHEVTLLALGPLTNLTLAAELHPSFLTDLKSLVILGGSVTHGGDVTAAAEGNIFADPESARQVLTASIPKTLIPLDVASQLTLTFADMDRLPHDSGSKVTELINQLLPFALRAARRHLGEEGIALREIAALAAVTRPQLFSRKVMAVDVETQGEMTRGMTVFDRRGLRNWEANVEVVTEIDTAKTLDYFTGVIWNALENGD</sequence>
<keyword evidence="1 4" id="KW-0378">Hydrolase</keyword>
<dbReference type="EMBL" id="CP002546">
    <property type="protein sequence ID" value="ADY57652.1"/>
    <property type="molecule type" value="Genomic_DNA"/>
</dbReference>
<dbReference type="RefSeq" id="WP_013626396.1">
    <property type="nucleotide sequence ID" value="NC_015174.1"/>
</dbReference>
<organism evidence="4 5">
    <name type="scientific">Rubinisphaera brasiliensis (strain ATCC 49424 / DSM 5305 / JCM 21570 / IAM 15109 / NBRC 103401 / IFAM 1448)</name>
    <name type="common">Planctomyces brasiliensis</name>
    <dbReference type="NCBI Taxonomy" id="756272"/>
    <lineage>
        <taxon>Bacteria</taxon>
        <taxon>Pseudomonadati</taxon>
        <taxon>Planctomycetota</taxon>
        <taxon>Planctomycetia</taxon>
        <taxon>Planctomycetales</taxon>
        <taxon>Planctomycetaceae</taxon>
        <taxon>Rubinisphaera</taxon>
    </lineage>
</organism>
<dbReference type="eggNOG" id="COG1957">
    <property type="taxonomic scope" value="Bacteria"/>
</dbReference>
<dbReference type="HOGENOM" id="CLU_036838_2_1_0"/>
<keyword evidence="2" id="KW-0326">Glycosidase</keyword>
<dbReference type="Proteomes" id="UP000006860">
    <property type="component" value="Chromosome"/>
</dbReference>
<dbReference type="InterPro" id="IPR001910">
    <property type="entry name" value="Inosine/uridine_hydrolase_dom"/>
</dbReference>
<evidence type="ECO:0000313" key="5">
    <source>
        <dbReference type="Proteomes" id="UP000006860"/>
    </source>
</evidence>
<keyword evidence="5" id="KW-1185">Reference proteome</keyword>
<accession>F0SLG9</accession>
<evidence type="ECO:0000313" key="4">
    <source>
        <dbReference type="EMBL" id="ADY57652.1"/>
    </source>
</evidence>
<dbReference type="PANTHER" id="PTHR12304">
    <property type="entry name" value="INOSINE-URIDINE PREFERRING NUCLEOSIDE HYDROLASE"/>
    <property type="match status" value="1"/>
</dbReference>
<feature type="domain" description="Inosine/uridine-preferring nucleoside hydrolase" evidence="3">
    <location>
        <begin position="9"/>
        <end position="308"/>
    </location>
</feature>
<protein>
    <submittedName>
        <fullName evidence="4">Inosine/uridine-preferring nucleoside hydrolase</fullName>
    </submittedName>
</protein>
<name>F0SLG9_RUBBR</name>
<dbReference type="GO" id="GO:0008477">
    <property type="term" value="F:purine nucleosidase activity"/>
    <property type="evidence" value="ECO:0007669"/>
    <property type="project" value="TreeGrafter"/>
</dbReference>
<dbReference type="Gene3D" id="3.90.245.10">
    <property type="entry name" value="Ribonucleoside hydrolase-like"/>
    <property type="match status" value="1"/>
</dbReference>
<evidence type="ECO:0000259" key="3">
    <source>
        <dbReference type="Pfam" id="PF01156"/>
    </source>
</evidence>